<feature type="compositionally biased region" description="Low complexity" evidence="1">
    <location>
        <begin position="39"/>
        <end position="48"/>
    </location>
</feature>
<keyword evidence="2" id="KW-1133">Transmembrane helix</keyword>
<feature type="compositionally biased region" description="Acidic residues" evidence="1">
    <location>
        <begin position="99"/>
        <end position="141"/>
    </location>
</feature>
<keyword evidence="2" id="KW-0812">Transmembrane</keyword>
<evidence type="ECO:0000256" key="1">
    <source>
        <dbReference type="SAM" id="MobiDB-lite"/>
    </source>
</evidence>
<name>A0A9D2RMB5_9MICO</name>
<evidence type="ECO:0000313" key="4">
    <source>
        <dbReference type="Proteomes" id="UP000823823"/>
    </source>
</evidence>
<dbReference type="EMBL" id="DWZH01000008">
    <property type="protein sequence ID" value="HJB09109.1"/>
    <property type="molecule type" value="Genomic_DNA"/>
</dbReference>
<feature type="region of interest" description="Disordered" evidence="1">
    <location>
        <begin position="1"/>
        <end position="52"/>
    </location>
</feature>
<sequence length="269" mass="28068">MSSPYPGTPGPPEQPGGSAPGGGPPQDGSSWGGPPPPDASSAPQGGAPPERKKAWPWIVGVCGCLVLLLVLAAGIGAAVLLLSEDEDDPAGPGASTSTETEEPTEEETTEEETEEPTTETPTEDESEEPTEEETEDEEETGLPDLPAYGATPVQDPDEDDLDAATEVLLDHLNGLSDGDPDMACATRLDPVTGEGINEDSFLYDECIKSVEEQLDENEWEGVASALTPDDFTAELDAENRVVLVNLAGEEDTLAQIAKGSDGNMYLAAF</sequence>
<comment type="caution">
    <text evidence="3">The sequence shown here is derived from an EMBL/GenBank/DDBJ whole genome shotgun (WGS) entry which is preliminary data.</text>
</comment>
<feature type="transmembrane region" description="Helical" evidence="2">
    <location>
        <begin position="57"/>
        <end position="82"/>
    </location>
</feature>
<reference evidence="3" key="2">
    <citation type="submission" date="2021-04" db="EMBL/GenBank/DDBJ databases">
        <authorList>
            <person name="Gilroy R."/>
        </authorList>
    </citation>
    <scope>NUCLEOTIDE SEQUENCE</scope>
    <source>
        <strain evidence="3">ChiHjej13B12-24818</strain>
    </source>
</reference>
<reference evidence="3" key="1">
    <citation type="journal article" date="2021" name="PeerJ">
        <title>Extensive microbial diversity within the chicken gut microbiome revealed by metagenomics and culture.</title>
        <authorList>
            <person name="Gilroy R."/>
            <person name="Ravi A."/>
            <person name="Getino M."/>
            <person name="Pursley I."/>
            <person name="Horton D.L."/>
            <person name="Alikhan N.F."/>
            <person name="Baker D."/>
            <person name="Gharbi K."/>
            <person name="Hall N."/>
            <person name="Watson M."/>
            <person name="Adriaenssens E.M."/>
            <person name="Foster-Nyarko E."/>
            <person name="Jarju S."/>
            <person name="Secka A."/>
            <person name="Antonio M."/>
            <person name="Oren A."/>
            <person name="Chaudhuri R.R."/>
            <person name="La Ragione R."/>
            <person name="Hildebrand F."/>
            <person name="Pallen M.J."/>
        </authorList>
    </citation>
    <scope>NUCLEOTIDE SEQUENCE</scope>
    <source>
        <strain evidence="3">ChiHjej13B12-24818</strain>
    </source>
</reference>
<dbReference type="Proteomes" id="UP000823823">
    <property type="component" value="Unassembled WGS sequence"/>
</dbReference>
<protein>
    <submittedName>
        <fullName evidence="3">Uncharacterized protein</fullName>
    </submittedName>
</protein>
<feature type="region of interest" description="Disordered" evidence="1">
    <location>
        <begin position="85"/>
        <end position="158"/>
    </location>
</feature>
<proteinExistence type="predicted"/>
<accession>A0A9D2RMB5</accession>
<organism evidence="3 4">
    <name type="scientific">Candidatus Brachybacterium merdavium</name>
    <dbReference type="NCBI Taxonomy" id="2838513"/>
    <lineage>
        <taxon>Bacteria</taxon>
        <taxon>Bacillati</taxon>
        <taxon>Actinomycetota</taxon>
        <taxon>Actinomycetes</taxon>
        <taxon>Micrococcales</taxon>
        <taxon>Dermabacteraceae</taxon>
        <taxon>Brachybacterium</taxon>
    </lineage>
</organism>
<gene>
    <name evidence="3" type="ORF">H9786_01050</name>
</gene>
<evidence type="ECO:0000313" key="3">
    <source>
        <dbReference type="EMBL" id="HJB09109.1"/>
    </source>
</evidence>
<keyword evidence="2" id="KW-0472">Membrane</keyword>
<evidence type="ECO:0000256" key="2">
    <source>
        <dbReference type="SAM" id="Phobius"/>
    </source>
</evidence>
<dbReference type="AlphaFoldDB" id="A0A9D2RMB5"/>
<feature type="compositionally biased region" description="Pro residues" evidence="1">
    <location>
        <begin position="1"/>
        <end position="14"/>
    </location>
</feature>